<keyword evidence="1" id="KW-0328">Glycosyltransferase</keyword>
<proteinExistence type="predicted"/>
<gene>
    <name evidence="4" type="ORF">SAMN02745207_02011</name>
</gene>
<keyword evidence="5" id="KW-1185">Reference proteome</keyword>
<dbReference type="PANTHER" id="PTHR13778">
    <property type="entry name" value="GLYCOSYLTRANSFERASE 8 DOMAIN-CONTAINING PROTEIN"/>
    <property type="match status" value="1"/>
</dbReference>
<dbReference type="InterPro" id="IPR029044">
    <property type="entry name" value="Nucleotide-diphossugar_trans"/>
</dbReference>
<dbReference type="SUPFAM" id="SSF53448">
    <property type="entry name" value="Nucleotide-diphospho-sugar transferases"/>
    <property type="match status" value="1"/>
</dbReference>
<reference evidence="4 5" key="1">
    <citation type="submission" date="2016-11" db="EMBL/GenBank/DDBJ databases">
        <authorList>
            <person name="Jaros S."/>
            <person name="Januszkiewicz K."/>
            <person name="Wedrychowicz H."/>
        </authorList>
    </citation>
    <scope>NUCLEOTIDE SEQUENCE [LARGE SCALE GENOMIC DNA]</scope>
    <source>
        <strain evidence="4 5">DSM 8605</strain>
    </source>
</reference>
<sequence length="317" mass="37158">MILNVAYSTDNNYVQHVGVSLISLFENNKEFDEITVYIIENNISEISKVNIKLISEKYNRQIKFIDFNKFKGNLKLDIKNSISLSSYARLFLGRIISTNVERVIYMDCDSVINKSLMDLWTMNIYQYYIAGVLDTVSNETKVKVGMDLKSPYVNAGMLLINLKKWREDNIEEKFIEFIDTYNGKVFHHDQGTINGVLNKKILILHPKYNAMTTFFTMNRTDIITYYGLSDYYDEVHLKEAIEEPIFVHYTPAFTTRPWIKGCKHPLRGLYEKYLDMTPWKNIKLRSDSRKAVEKFVASLYNNLPFNVANRICKSLYR</sequence>
<dbReference type="CDD" id="cd04194">
    <property type="entry name" value="GT8_A4GalT_like"/>
    <property type="match status" value="1"/>
</dbReference>
<dbReference type="GO" id="GO:0016757">
    <property type="term" value="F:glycosyltransferase activity"/>
    <property type="evidence" value="ECO:0007669"/>
    <property type="project" value="UniProtKB-KW"/>
</dbReference>
<evidence type="ECO:0000313" key="4">
    <source>
        <dbReference type="EMBL" id="SHH68281.1"/>
    </source>
</evidence>
<accession>A0A1M5UZ67</accession>
<dbReference type="OrthoDB" id="9798746at2"/>
<dbReference type="RefSeq" id="WP_073338301.1">
    <property type="nucleotide sequence ID" value="NZ_FQXM01000009.1"/>
</dbReference>
<dbReference type="InterPro" id="IPR050748">
    <property type="entry name" value="Glycosyltrans_8_dom-fam"/>
</dbReference>
<keyword evidence="3" id="KW-0479">Metal-binding</keyword>
<dbReference type="EMBL" id="FQXM01000009">
    <property type="protein sequence ID" value="SHH68281.1"/>
    <property type="molecule type" value="Genomic_DNA"/>
</dbReference>
<evidence type="ECO:0000256" key="2">
    <source>
        <dbReference type="ARBA" id="ARBA00022679"/>
    </source>
</evidence>
<dbReference type="InterPro" id="IPR002495">
    <property type="entry name" value="Glyco_trans_8"/>
</dbReference>
<dbReference type="Pfam" id="PF01501">
    <property type="entry name" value="Glyco_transf_8"/>
    <property type="match status" value="1"/>
</dbReference>
<name>A0A1M5UZ67_9CLOT</name>
<protein>
    <submittedName>
        <fullName evidence="4">Lipopolysaccharide biosynthesis protein, LPS:glycosyltransferase</fullName>
    </submittedName>
</protein>
<keyword evidence="2 4" id="KW-0808">Transferase</keyword>
<dbReference type="AlphaFoldDB" id="A0A1M5UZ67"/>
<dbReference type="STRING" id="1121316.SAMN02745207_02011"/>
<evidence type="ECO:0000313" key="5">
    <source>
        <dbReference type="Proteomes" id="UP000184447"/>
    </source>
</evidence>
<dbReference type="Proteomes" id="UP000184447">
    <property type="component" value="Unassembled WGS sequence"/>
</dbReference>
<dbReference type="PANTHER" id="PTHR13778:SF47">
    <property type="entry name" value="LIPOPOLYSACCHARIDE 1,3-GALACTOSYLTRANSFERASE"/>
    <property type="match status" value="1"/>
</dbReference>
<evidence type="ECO:0000256" key="3">
    <source>
        <dbReference type="ARBA" id="ARBA00022723"/>
    </source>
</evidence>
<dbReference type="GO" id="GO:0046872">
    <property type="term" value="F:metal ion binding"/>
    <property type="evidence" value="ECO:0007669"/>
    <property type="project" value="UniProtKB-KW"/>
</dbReference>
<organism evidence="4 5">
    <name type="scientific">Clostridium grantii DSM 8605</name>
    <dbReference type="NCBI Taxonomy" id="1121316"/>
    <lineage>
        <taxon>Bacteria</taxon>
        <taxon>Bacillati</taxon>
        <taxon>Bacillota</taxon>
        <taxon>Clostridia</taxon>
        <taxon>Eubacteriales</taxon>
        <taxon>Clostridiaceae</taxon>
        <taxon>Clostridium</taxon>
    </lineage>
</organism>
<evidence type="ECO:0000256" key="1">
    <source>
        <dbReference type="ARBA" id="ARBA00022676"/>
    </source>
</evidence>
<dbReference type="Gene3D" id="3.90.550.10">
    <property type="entry name" value="Spore Coat Polysaccharide Biosynthesis Protein SpsA, Chain A"/>
    <property type="match status" value="1"/>
</dbReference>